<comment type="catalytic activity">
    <reaction evidence="13 15">
        <text>riboflavin + ATP = FMN + ADP + H(+)</text>
        <dbReference type="Rhea" id="RHEA:14357"/>
        <dbReference type="ChEBI" id="CHEBI:15378"/>
        <dbReference type="ChEBI" id="CHEBI:30616"/>
        <dbReference type="ChEBI" id="CHEBI:57986"/>
        <dbReference type="ChEBI" id="CHEBI:58210"/>
        <dbReference type="ChEBI" id="CHEBI:456216"/>
        <dbReference type="EC" id="2.7.1.26"/>
    </reaction>
</comment>
<keyword evidence="9 15" id="KW-0418">Kinase</keyword>
<keyword evidence="4 15" id="KW-0285">Flavoprotein</keyword>
<evidence type="ECO:0000256" key="9">
    <source>
        <dbReference type="ARBA" id="ARBA00022777"/>
    </source>
</evidence>
<dbReference type="PIRSF" id="PIRSF004491">
    <property type="entry name" value="FAD_Synth"/>
    <property type="match status" value="1"/>
</dbReference>
<evidence type="ECO:0000256" key="3">
    <source>
        <dbReference type="ARBA" id="ARBA00005201"/>
    </source>
</evidence>
<evidence type="ECO:0000313" key="17">
    <source>
        <dbReference type="EMBL" id="ACI18057.1"/>
    </source>
</evidence>
<keyword evidence="6 15" id="KW-0808">Transferase</keyword>
<gene>
    <name evidence="17" type="ordered locus">COPRO5265_0940</name>
</gene>
<evidence type="ECO:0000256" key="5">
    <source>
        <dbReference type="ARBA" id="ARBA00022643"/>
    </source>
</evidence>
<evidence type="ECO:0000256" key="1">
    <source>
        <dbReference type="ARBA" id="ARBA00002121"/>
    </source>
</evidence>
<sequence>MGNSWFLGCWQDKHRRVGDGALVVTVVDDKIEKVVTIVFGGFESIHLGHRRLLSHVSGVNDGGVLTFEPLPKEALGYSESRVLTDDERLCAFESMGINQIIKLPFEKIKDLEPETFLSRYLEDVQTIVVGENFRFGRNAVGDISLLKQWCQLNRKNLIVEPLVSVDGEIVSTKAIKNYIHHGNMERAMKLLGYPYFIRGPRVHGNRIGSKIGVPTVNLHWSKQKTRPPYGVYDGFLLSNQWSGPALASFGKAPTFDRKDVLLEIYVPGIDLNIGAGEIVLYGFHRFVREEKKFPDATSLVQQIREDENDLAKDAPLIEAEMNQLLLLFSRACLLPSR</sequence>
<dbReference type="GO" id="GO:0009398">
    <property type="term" value="P:FMN biosynthetic process"/>
    <property type="evidence" value="ECO:0007669"/>
    <property type="project" value="UniProtKB-UniRule"/>
</dbReference>
<accession>B5Y923</accession>
<dbReference type="STRING" id="309798.COPRO5265_0940"/>
<reference evidence="18" key="1">
    <citation type="submission" date="2008-08" db="EMBL/GenBank/DDBJ databases">
        <title>The complete genome sequence of Coprothermobacter proteolyticus strain ATCC 5245 / DSM 5265 / BT.</title>
        <authorList>
            <person name="Dodson R.J."/>
            <person name="Durkin A.S."/>
            <person name="Wu M."/>
            <person name="Eisen J."/>
            <person name="Sutton G."/>
        </authorList>
    </citation>
    <scope>NUCLEOTIDE SEQUENCE [LARGE SCALE GENOMIC DNA]</scope>
    <source>
        <strain evidence="18">ATCC 35245 / DSM 5265 / OCM 4 / BT</strain>
    </source>
</reference>
<keyword evidence="8 15" id="KW-0547">Nucleotide-binding</keyword>
<comment type="catalytic activity">
    <reaction evidence="14 15">
        <text>FMN + ATP + H(+) = FAD + diphosphate</text>
        <dbReference type="Rhea" id="RHEA:17237"/>
        <dbReference type="ChEBI" id="CHEBI:15378"/>
        <dbReference type="ChEBI" id="CHEBI:30616"/>
        <dbReference type="ChEBI" id="CHEBI:33019"/>
        <dbReference type="ChEBI" id="CHEBI:57692"/>
        <dbReference type="ChEBI" id="CHEBI:58210"/>
        <dbReference type="EC" id="2.7.7.2"/>
    </reaction>
</comment>
<dbReference type="Gene3D" id="3.40.50.620">
    <property type="entry name" value="HUPs"/>
    <property type="match status" value="1"/>
</dbReference>
<dbReference type="EC" id="2.7.1.26" evidence="15"/>
<dbReference type="GO" id="GO:0006747">
    <property type="term" value="P:FAD biosynthetic process"/>
    <property type="evidence" value="ECO:0007669"/>
    <property type="project" value="UniProtKB-UniRule"/>
</dbReference>
<dbReference type="EC" id="2.7.7.2" evidence="15"/>
<dbReference type="UniPathway" id="UPA00276">
    <property type="reaction ID" value="UER00406"/>
</dbReference>
<dbReference type="SMART" id="SM00904">
    <property type="entry name" value="Flavokinase"/>
    <property type="match status" value="1"/>
</dbReference>
<dbReference type="Pfam" id="PF01687">
    <property type="entry name" value="Flavokinase"/>
    <property type="match status" value="1"/>
</dbReference>
<dbReference type="Proteomes" id="UP000001732">
    <property type="component" value="Chromosome"/>
</dbReference>
<dbReference type="SUPFAM" id="SSF82114">
    <property type="entry name" value="Riboflavin kinase-like"/>
    <property type="match status" value="1"/>
</dbReference>
<dbReference type="CDD" id="cd02064">
    <property type="entry name" value="FAD_synthetase_N"/>
    <property type="match status" value="1"/>
</dbReference>
<comment type="pathway">
    <text evidence="3 15">Cofactor biosynthesis; FMN biosynthesis; FMN from riboflavin (ATP route): step 1/1.</text>
</comment>
<dbReference type="PANTHER" id="PTHR22749:SF6">
    <property type="entry name" value="RIBOFLAVIN KINASE"/>
    <property type="match status" value="1"/>
</dbReference>
<dbReference type="PANTHER" id="PTHR22749">
    <property type="entry name" value="RIBOFLAVIN KINASE/FMN ADENYLYLTRANSFERASE"/>
    <property type="match status" value="1"/>
</dbReference>
<evidence type="ECO:0000256" key="4">
    <source>
        <dbReference type="ARBA" id="ARBA00022630"/>
    </source>
</evidence>
<dbReference type="UniPathway" id="UPA00277">
    <property type="reaction ID" value="UER00407"/>
</dbReference>
<dbReference type="InterPro" id="IPR002606">
    <property type="entry name" value="Riboflavin_kinase_bac"/>
</dbReference>
<evidence type="ECO:0000256" key="10">
    <source>
        <dbReference type="ARBA" id="ARBA00022827"/>
    </source>
</evidence>
<keyword evidence="10 15" id="KW-0274">FAD</keyword>
<dbReference type="SUPFAM" id="SSF52374">
    <property type="entry name" value="Nucleotidylyl transferase"/>
    <property type="match status" value="1"/>
</dbReference>
<evidence type="ECO:0000256" key="11">
    <source>
        <dbReference type="ARBA" id="ARBA00022840"/>
    </source>
</evidence>
<dbReference type="Gene3D" id="2.40.30.30">
    <property type="entry name" value="Riboflavin kinase-like"/>
    <property type="match status" value="1"/>
</dbReference>
<dbReference type="eggNOG" id="COG0196">
    <property type="taxonomic scope" value="Bacteria"/>
</dbReference>
<dbReference type="GO" id="GO:0008531">
    <property type="term" value="F:riboflavin kinase activity"/>
    <property type="evidence" value="ECO:0007669"/>
    <property type="project" value="UniProtKB-UniRule"/>
</dbReference>
<reference evidence="17 18" key="2">
    <citation type="journal article" date="2014" name="Genome Announc.">
        <title>Complete Genome Sequence of Coprothermobacter proteolyticus DSM 5265.</title>
        <authorList>
            <person name="Alexiev A."/>
            <person name="Coil D.A."/>
            <person name="Badger J.H."/>
            <person name="Enticknap J."/>
            <person name="Ward N."/>
            <person name="Robb F.T."/>
            <person name="Eisen J.A."/>
        </authorList>
    </citation>
    <scope>NUCLEOTIDE SEQUENCE [LARGE SCALE GENOMIC DNA]</scope>
    <source>
        <strain evidence="18">ATCC 35245 / DSM 5265 / OCM 4 / BT</strain>
    </source>
</reference>
<keyword evidence="12" id="KW-0511">Multifunctional enzyme</keyword>
<evidence type="ECO:0000256" key="7">
    <source>
        <dbReference type="ARBA" id="ARBA00022695"/>
    </source>
</evidence>
<comment type="similarity">
    <text evidence="15">Belongs to the ribF family.</text>
</comment>
<dbReference type="EMBL" id="CP001145">
    <property type="protein sequence ID" value="ACI18057.1"/>
    <property type="molecule type" value="Genomic_DNA"/>
</dbReference>
<dbReference type="GO" id="GO:0005524">
    <property type="term" value="F:ATP binding"/>
    <property type="evidence" value="ECO:0007669"/>
    <property type="project" value="UniProtKB-UniRule"/>
</dbReference>
<evidence type="ECO:0000256" key="14">
    <source>
        <dbReference type="ARBA" id="ARBA00049494"/>
    </source>
</evidence>
<comment type="pathway">
    <text evidence="2 15">Cofactor biosynthesis; FAD biosynthesis; FAD from FMN: step 1/1.</text>
</comment>
<dbReference type="InterPro" id="IPR014729">
    <property type="entry name" value="Rossmann-like_a/b/a_fold"/>
</dbReference>
<dbReference type="GO" id="GO:0003919">
    <property type="term" value="F:FMN adenylyltransferase activity"/>
    <property type="evidence" value="ECO:0007669"/>
    <property type="project" value="UniProtKB-UniRule"/>
</dbReference>
<keyword evidence="11 15" id="KW-0067">ATP-binding</keyword>
<evidence type="ECO:0000256" key="8">
    <source>
        <dbReference type="ARBA" id="ARBA00022741"/>
    </source>
</evidence>
<evidence type="ECO:0000313" key="18">
    <source>
        <dbReference type="Proteomes" id="UP000001732"/>
    </source>
</evidence>
<protein>
    <recommendedName>
        <fullName evidence="15">Riboflavin biosynthesis protein</fullName>
    </recommendedName>
    <domain>
        <recommendedName>
            <fullName evidence="15">Riboflavin kinase</fullName>
            <ecNumber evidence="15">2.7.1.26</ecNumber>
        </recommendedName>
        <alternativeName>
            <fullName evidence="15">Flavokinase</fullName>
        </alternativeName>
    </domain>
    <domain>
        <recommendedName>
            <fullName evidence="15">FMN adenylyltransferase</fullName>
            <ecNumber evidence="15">2.7.7.2</ecNumber>
        </recommendedName>
        <alternativeName>
            <fullName evidence="15">FAD pyrophosphorylase</fullName>
        </alternativeName>
        <alternativeName>
            <fullName evidence="15">FAD synthase</fullName>
        </alternativeName>
    </domain>
</protein>
<organism evidence="17 18">
    <name type="scientific">Coprothermobacter proteolyticus (strain ATCC 35245 / DSM 5265 / OCM 4 / BT)</name>
    <dbReference type="NCBI Taxonomy" id="309798"/>
    <lineage>
        <taxon>Bacteria</taxon>
        <taxon>Pseudomonadati</taxon>
        <taxon>Coprothermobacterota</taxon>
        <taxon>Coprothermobacteria</taxon>
        <taxon>Coprothermobacterales</taxon>
        <taxon>Coprothermobacteraceae</taxon>
        <taxon>Coprothermobacter</taxon>
    </lineage>
</organism>
<dbReference type="KEGG" id="cpo:COPRO5265_0940"/>
<keyword evidence="18" id="KW-1185">Reference proteome</keyword>
<evidence type="ECO:0000256" key="12">
    <source>
        <dbReference type="ARBA" id="ARBA00023268"/>
    </source>
</evidence>
<dbReference type="AlphaFoldDB" id="B5Y923"/>
<comment type="function">
    <text evidence="1">Catalyzes the phosphorylation of riboflavin to FMN followed by the adenylation of FMN to FAD.</text>
</comment>
<evidence type="ECO:0000256" key="6">
    <source>
        <dbReference type="ARBA" id="ARBA00022679"/>
    </source>
</evidence>
<evidence type="ECO:0000259" key="16">
    <source>
        <dbReference type="SMART" id="SM00904"/>
    </source>
</evidence>
<dbReference type="InterPro" id="IPR015864">
    <property type="entry name" value="FAD_synthase"/>
</dbReference>
<evidence type="ECO:0000256" key="13">
    <source>
        <dbReference type="ARBA" id="ARBA00047880"/>
    </source>
</evidence>
<evidence type="ECO:0000256" key="2">
    <source>
        <dbReference type="ARBA" id="ARBA00004726"/>
    </source>
</evidence>
<feature type="domain" description="Riboflavin kinase" evidence="16">
    <location>
        <begin position="190"/>
        <end position="311"/>
    </location>
</feature>
<evidence type="ECO:0000256" key="15">
    <source>
        <dbReference type="PIRNR" id="PIRNR004491"/>
    </source>
</evidence>
<name>B5Y923_COPPD</name>
<keyword evidence="5 15" id="KW-0288">FMN</keyword>
<dbReference type="InterPro" id="IPR015865">
    <property type="entry name" value="Riboflavin_kinase_bac/euk"/>
</dbReference>
<dbReference type="InterPro" id="IPR023465">
    <property type="entry name" value="Riboflavin_kinase_dom_sf"/>
</dbReference>
<dbReference type="InterPro" id="IPR023468">
    <property type="entry name" value="Riboflavin_kinase"/>
</dbReference>
<keyword evidence="7 15" id="KW-0548">Nucleotidyltransferase</keyword>
<proteinExistence type="inferred from homology"/>
<dbReference type="GO" id="GO:0009231">
    <property type="term" value="P:riboflavin biosynthetic process"/>
    <property type="evidence" value="ECO:0007669"/>
    <property type="project" value="InterPro"/>
</dbReference>
<dbReference type="Pfam" id="PF06574">
    <property type="entry name" value="FAD_syn"/>
    <property type="match status" value="1"/>
</dbReference>